<dbReference type="GeneID" id="92078422"/>
<feature type="transmembrane region" description="Helical" evidence="2">
    <location>
        <begin position="124"/>
        <end position="146"/>
    </location>
</feature>
<gene>
    <name evidence="3" type="ORF">PG986_009138</name>
</gene>
<dbReference type="RefSeq" id="XP_066697758.1">
    <property type="nucleotide sequence ID" value="XM_066845360.1"/>
</dbReference>
<dbReference type="EMBL" id="JAQQWE010000006">
    <property type="protein sequence ID" value="KAK7948252.1"/>
    <property type="molecule type" value="Genomic_DNA"/>
</dbReference>
<proteinExistence type="predicted"/>
<accession>A0ABR1Q7G9</accession>
<comment type="caution">
    <text evidence="3">The sequence shown here is derived from an EMBL/GenBank/DDBJ whole genome shotgun (WGS) entry which is preliminary data.</text>
</comment>
<keyword evidence="2" id="KW-1133">Transmembrane helix</keyword>
<evidence type="ECO:0000256" key="1">
    <source>
        <dbReference type="SAM" id="MobiDB-lite"/>
    </source>
</evidence>
<feature type="region of interest" description="Disordered" evidence="1">
    <location>
        <begin position="375"/>
        <end position="480"/>
    </location>
</feature>
<feature type="compositionally biased region" description="Basic and acidic residues" evidence="1">
    <location>
        <begin position="375"/>
        <end position="384"/>
    </location>
</feature>
<evidence type="ECO:0000313" key="4">
    <source>
        <dbReference type="Proteomes" id="UP001391051"/>
    </source>
</evidence>
<reference evidence="3 4" key="1">
    <citation type="submission" date="2023-01" db="EMBL/GenBank/DDBJ databases">
        <title>Analysis of 21 Apiospora genomes using comparative genomics revels a genus with tremendous synthesis potential of carbohydrate active enzymes and secondary metabolites.</title>
        <authorList>
            <person name="Sorensen T."/>
        </authorList>
    </citation>
    <scope>NUCLEOTIDE SEQUENCE [LARGE SCALE GENOMIC DNA]</scope>
    <source>
        <strain evidence="3 4">CBS 24483</strain>
    </source>
</reference>
<evidence type="ECO:0000256" key="2">
    <source>
        <dbReference type="SAM" id="Phobius"/>
    </source>
</evidence>
<feature type="compositionally biased region" description="Low complexity" evidence="1">
    <location>
        <begin position="413"/>
        <end position="429"/>
    </location>
</feature>
<evidence type="ECO:0000313" key="3">
    <source>
        <dbReference type="EMBL" id="KAK7948252.1"/>
    </source>
</evidence>
<dbReference type="Proteomes" id="UP001391051">
    <property type="component" value="Unassembled WGS sequence"/>
</dbReference>
<feature type="transmembrane region" description="Helical" evidence="2">
    <location>
        <begin position="34"/>
        <end position="54"/>
    </location>
</feature>
<name>A0ABR1Q7G9_9PEZI</name>
<organism evidence="3 4">
    <name type="scientific">Apiospora aurea</name>
    <dbReference type="NCBI Taxonomy" id="335848"/>
    <lineage>
        <taxon>Eukaryota</taxon>
        <taxon>Fungi</taxon>
        <taxon>Dikarya</taxon>
        <taxon>Ascomycota</taxon>
        <taxon>Pezizomycotina</taxon>
        <taxon>Sordariomycetes</taxon>
        <taxon>Xylariomycetidae</taxon>
        <taxon>Amphisphaeriales</taxon>
        <taxon>Apiosporaceae</taxon>
        <taxon>Apiospora</taxon>
    </lineage>
</organism>
<keyword evidence="4" id="KW-1185">Reference proteome</keyword>
<protein>
    <submittedName>
        <fullName evidence="3">Uncharacterized protein</fullName>
    </submittedName>
</protein>
<keyword evidence="2" id="KW-0812">Transmembrane</keyword>
<feature type="compositionally biased region" description="Low complexity" evidence="1">
    <location>
        <begin position="387"/>
        <end position="405"/>
    </location>
</feature>
<keyword evidence="2" id="KW-0472">Membrane</keyword>
<feature type="compositionally biased region" description="Low complexity" evidence="1">
    <location>
        <begin position="436"/>
        <end position="451"/>
    </location>
</feature>
<sequence>MSPHSPSPVSGQRYRASTLQYAKRDQGEPLAGEVLGLLIPLLALVTLTAMLSMYRFGPLFQQHAFISISAWTTPPTDYRFFIAQRYLAVKVWKKIPFVIWSKYLVLLPRLTTDRPTLRPDNRPAIFAILADSWAFAFATLILQHGVGLSPVDLKSCSAAIFICLVLYVTTKLVADTITVHLSLLERKSGMPELTLAPIWVICISHDAVSDTTSRPESLLGYTANIGQREASLYHSAYLHRRMLHSYLQPRWVTRRDDVNGMCSSCASCSDHHRADVLGGGGCCNNISEAGGLPYDAAGGRRRSSAATTACYCRRPSDGTTRAASLMMMRRDSLASVHNGKPPLLSHNNSSSSDYHVAVASAGPIHWENIFSLFAPDDRPRDRPTPNEATPASTVDAAAPAAVPEDGSGVPKMAAVDTASSATAATDPAPLQRPKPLRTLSSIRSIRSIVTREPSRVDLAQSPEKGGGEADCAGEELKESR</sequence>